<name>A0ABV1AKD4_9FIRM</name>
<evidence type="ECO:0000313" key="5">
    <source>
        <dbReference type="EMBL" id="MEQ2358629.1"/>
    </source>
</evidence>
<dbReference type="Proteomes" id="UP001446032">
    <property type="component" value="Unassembled WGS sequence"/>
</dbReference>
<evidence type="ECO:0000313" key="6">
    <source>
        <dbReference type="Proteomes" id="UP001446032"/>
    </source>
</evidence>
<evidence type="ECO:0000259" key="4">
    <source>
        <dbReference type="Pfam" id="PF01212"/>
    </source>
</evidence>
<dbReference type="InterPro" id="IPR015422">
    <property type="entry name" value="PyrdxlP-dep_Trfase_small"/>
</dbReference>
<evidence type="ECO:0000256" key="3">
    <source>
        <dbReference type="ARBA" id="ARBA00022898"/>
    </source>
</evidence>
<comment type="cofactor">
    <cofactor evidence="1">
        <name>pyridoxal 5'-phosphate</name>
        <dbReference type="ChEBI" id="CHEBI:597326"/>
    </cofactor>
</comment>
<dbReference type="Gene3D" id="3.40.640.10">
    <property type="entry name" value="Type I PLP-dependent aspartate aminotransferase-like (Major domain)"/>
    <property type="match status" value="1"/>
</dbReference>
<keyword evidence="6" id="KW-1185">Reference proteome</keyword>
<evidence type="ECO:0000256" key="1">
    <source>
        <dbReference type="ARBA" id="ARBA00001933"/>
    </source>
</evidence>
<feature type="domain" description="Aromatic amino acid beta-eliminating lyase/threonine aldolase" evidence="4">
    <location>
        <begin position="29"/>
        <end position="293"/>
    </location>
</feature>
<dbReference type="EMBL" id="JBBMEI010000027">
    <property type="protein sequence ID" value="MEQ2358629.1"/>
    <property type="molecule type" value="Genomic_DNA"/>
</dbReference>
<keyword evidence="3" id="KW-0663">Pyridoxal phosphate</keyword>
<dbReference type="Gene3D" id="3.90.1150.10">
    <property type="entry name" value="Aspartate Aminotransferase, domain 1"/>
    <property type="match status" value="1"/>
</dbReference>
<dbReference type="PANTHER" id="PTHR48097:SF5">
    <property type="entry name" value="LOW SPECIFICITY L-THREONINE ALDOLASE"/>
    <property type="match status" value="1"/>
</dbReference>
<reference evidence="5 6" key="1">
    <citation type="submission" date="2024-03" db="EMBL/GenBank/DDBJ databases">
        <title>Human intestinal bacterial collection.</title>
        <authorList>
            <person name="Pauvert C."/>
            <person name="Hitch T.C.A."/>
            <person name="Clavel T."/>
        </authorList>
    </citation>
    <scope>NUCLEOTIDE SEQUENCE [LARGE SCALE GENOMIC DNA]</scope>
    <source>
        <strain evidence="5 6">CLA-AA-H95</strain>
    </source>
</reference>
<dbReference type="PANTHER" id="PTHR48097">
    <property type="entry name" value="L-THREONINE ALDOLASE-RELATED"/>
    <property type="match status" value="1"/>
</dbReference>
<evidence type="ECO:0000256" key="2">
    <source>
        <dbReference type="ARBA" id="ARBA00006966"/>
    </source>
</evidence>
<sequence>MLYFVNDYSEGVHEKILQHLIDTNMEQLAGYGMDHYCESAKEKIKKACGCEDAEVFLLTGGTQTNQIVIDTLLQPYEGVVAAQTGHVSTHEAGAIEFTGHKVLELPQKDGKICAADLQKLAERFYGDENHEHMVFPGMVYISHPTEYGTLYSRKELEELSAVCREYKMPLYLDGARLIYGIAAAETDVTLQDIAELCDVFYIGGTKAGALCGEAVVFTGDSMPKHFLTRVKQHGALLAKGRLVGVQFDALFTDELYKEIGRNAIETAAVLKKGLQEKGYRFLLESPTNQQFIILEDTRLEELRKDVQFSFWEKTDASHTAVRFATSWATRMEDVQKLLYLL</sequence>
<dbReference type="RefSeq" id="WP_349077967.1">
    <property type="nucleotide sequence ID" value="NZ_JBBMEI010000027.1"/>
</dbReference>
<comment type="caution">
    <text evidence="5">The sequence shown here is derived from an EMBL/GenBank/DDBJ whole genome shotgun (WGS) entry which is preliminary data.</text>
</comment>
<gene>
    <name evidence="5" type="ORF">WMO75_09825</name>
</gene>
<dbReference type="Pfam" id="PF01212">
    <property type="entry name" value="Beta_elim_lyase"/>
    <property type="match status" value="1"/>
</dbReference>
<keyword evidence="5" id="KW-0808">Transferase</keyword>
<dbReference type="InterPro" id="IPR001597">
    <property type="entry name" value="ArAA_b-elim_lyase/Thr_aldolase"/>
</dbReference>
<dbReference type="GO" id="GO:0008483">
    <property type="term" value="F:transaminase activity"/>
    <property type="evidence" value="ECO:0007669"/>
    <property type="project" value="UniProtKB-KW"/>
</dbReference>
<comment type="similarity">
    <text evidence="2">Belongs to the threonine aldolase family.</text>
</comment>
<dbReference type="InterPro" id="IPR015421">
    <property type="entry name" value="PyrdxlP-dep_Trfase_major"/>
</dbReference>
<protein>
    <submittedName>
        <fullName evidence="5">Aminotransferase class I/II-fold pyridoxal phosphate-dependent enzyme</fullName>
    </submittedName>
</protein>
<dbReference type="InterPro" id="IPR015424">
    <property type="entry name" value="PyrdxlP-dep_Trfase"/>
</dbReference>
<proteinExistence type="inferred from homology"/>
<keyword evidence="5" id="KW-0032">Aminotransferase</keyword>
<organism evidence="5 6">
    <name type="scientific">Blautia intestinihominis</name>
    <dbReference type="NCBI Taxonomy" id="3133152"/>
    <lineage>
        <taxon>Bacteria</taxon>
        <taxon>Bacillati</taxon>
        <taxon>Bacillota</taxon>
        <taxon>Clostridia</taxon>
        <taxon>Lachnospirales</taxon>
        <taxon>Lachnospiraceae</taxon>
        <taxon>Blautia</taxon>
    </lineage>
</organism>
<accession>A0ABV1AKD4</accession>
<dbReference type="SUPFAM" id="SSF53383">
    <property type="entry name" value="PLP-dependent transferases"/>
    <property type="match status" value="1"/>
</dbReference>